<dbReference type="EMBL" id="JBBMEJ010000002">
    <property type="protein sequence ID" value="MEQ2369987.1"/>
    <property type="molecule type" value="Genomic_DNA"/>
</dbReference>
<keyword evidence="2" id="KW-0732">Signal</keyword>
<comment type="caution">
    <text evidence="4">The sequence shown here is derived from an EMBL/GenBank/DDBJ whole genome shotgun (WGS) entry which is preliminary data.</text>
</comment>
<gene>
    <name evidence="4" type="ORF">WMO28_03345</name>
</gene>
<dbReference type="Pfam" id="PF00041">
    <property type="entry name" value="fn3"/>
    <property type="match status" value="1"/>
</dbReference>
<dbReference type="RefSeq" id="WP_349056053.1">
    <property type="nucleotide sequence ID" value="NZ_JBBMEJ010000002.1"/>
</dbReference>
<organism evidence="4 5">
    <name type="scientific">Blautia aquisgranensis</name>
    <dbReference type="NCBI Taxonomy" id="3133153"/>
    <lineage>
        <taxon>Bacteria</taxon>
        <taxon>Bacillati</taxon>
        <taxon>Bacillota</taxon>
        <taxon>Clostridia</taxon>
        <taxon>Lachnospirales</taxon>
        <taxon>Lachnospiraceae</taxon>
        <taxon>Blautia</taxon>
    </lineage>
</organism>
<accession>A0ABV1BDG6</accession>
<evidence type="ECO:0000256" key="1">
    <source>
        <dbReference type="SAM" id="MobiDB-lite"/>
    </source>
</evidence>
<dbReference type="CDD" id="cd00063">
    <property type="entry name" value="FN3"/>
    <property type="match status" value="1"/>
</dbReference>
<protein>
    <submittedName>
        <fullName evidence="4">Transglutaminase domain-containing protein</fullName>
    </submittedName>
</protein>
<dbReference type="SMART" id="SM00460">
    <property type="entry name" value="TGc"/>
    <property type="match status" value="1"/>
</dbReference>
<keyword evidence="5" id="KW-1185">Reference proteome</keyword>
<dbReference type="SUPFAM" id="SSF49265">
    <property type="entry name" value="Fibronectin type III"/>
    <property type="match status" value="1"/>
</dbReference>
<dbReference type="Gene3D" id="2.60.40.10">
    <property type="entry name" value="Immunoglobulins"/>
    <property type="match status" value="1"/>
</dbReference>
<dbReference type="PANTHER" id="PTHR46333">
    <property type="entry name" value="CYTOKINESIS PROTEIN 3"/>
    <property type="match status" value="1"/>
</dbReference>
<feature type="compositionally biased region" description="Polar residues" evidence="1">
    <location>
        <begin position="75"/>
        <end position="92"/>
    </location>
</feature>
<dbReference type="InterPro" id="IPR038765">
    <property type="entry name" value="Papain-like_cys_pep_sf"/>
</dbReference>
<reference evidence="4 5" key="1">
    <citation type="submission" date="2024-03" db="EMBL/GenBank/DDBJ databases">
        <title>Human intestinal bacterial collection.</title>
        <authorList>
            <person name="Pauvert C."/>
            <person name="Hitch T.C.A."/>
            <person name="Clavel T."/>
        </authorList>
    </citation>
    <scope>NUCLEOTIDE SEQUENCE [LARGE SCALE GENOMIC DNA]</scope>
    <source>
        <strain evidence="4 5">CLA-JM-H16</strain>
    </source>
</reference>
<feature type="compositionally biased region" description="Acidic residues" evidence="1">
    <location>
        <begin position="51"/>
        <end position="72"/>
    </location>
</feature>
<evidence type="ECO:0000256" key="2">
    <source>
        <dbReference type="SAM" id="SignalP"/>
    </source>
</evidence>
<dbReference type="PROSITE" id="PS50853">
    <property type="entry name" value="FN3"/>
    <property type="match status" value="1"/>
</dbReference>
<dbReference type="PANTHER" id="PTHR46333:SF2">
    <property type="entry name" value="CYTOKINESIS PROTEIN 3"/>
    <property type="match status" value="1"/>
</dbReference>
<feature type="region of interest" description="Disordered" evidence="1">
    <location>
        <begin position="39"/>
        <end position="100"/>
    </location>
</feature>
<feature type="signal peptide" evidence="2">
    <location>
        <begin position="1"/>
        <end position="25"/>
    </location>
</feature>
<feature type="chain" id="PRO_5046986193" evidence="2">
    <location>
        <begin position="26"/>
        <end position="885"/>
    </location>
</feature>
<dbReference type="InterPro" id="IPR036116">
    <property type="entry name" value="FN3_sf"/>
</dbReference>
<sequence>MKKKLSVLLFSAVLCVTAFPANGLAADFGDEATTTEDIFEEADESSRQEEAENTEDAETVEYEDTEELEIGETEQAGTGSNNSENFTDSGENFSDGGTAENGNIILSHDGIIQEGALSPKKTSAVLKEEWENSLVSLVEENSSVLDISALAIPAEQISDVVMLFINKHPEYYWLSFESCDVENGIAVTLYEDAKPSMGRSRSSIFGSSSFEYAAEKALSVVQPGMSNLEKALALHDYIVLNAEYDYQGVMDDELPDSDYTAEGILVKGKGVCQGYALAYQYLLGKVGIESKYVASAAMQHGWNLVKIDGQWYHVDATWDDPVWDQLGRVRHQYFMLSDSAIRNLEHDSWEAWNGGTETAPLATSGKYDNFFWKNIDTGIWYYQGKWYYMEINTTKGTDIRIGKVKCQKILDSSATVISTLSMKWPYVGNPNAYWGNSAKTVLDNGKFYYSGPDAIYQMNLDGSGTVKVADVKYTDEYVYGFALVNGAFWISVKENPNIDAEETPIKITLKSSTTTVTPKPTATPITTPKPADNGTVITRNTYKNYSKPALRVKKTIRKIENNAFENLHLERIYFEGNAPQIGTDIFKNQTLTAYYPLNNSTWTADKMKNYGGTRIIWSAWNPETGEVYGADLRKYGELKLQYTTRTYNGKAQKMKVYVQDKSYTGSTNKMLRENTDYKVTWKNNVNAGTATVTVTGVKPRFRGTLTKTFKIVPAVNSITAANVKKTQSTKTQTFYLGAKVKDKAKLSYTSGSKKVTVNSNGKVTIAANYTGKVAVTITAAATRNYKASKKTVIITVIPSATTITKCTTTKTGKADIQWKKNSFATGYEIQYSTDKTFKNGVKTKTITKVSTTKCTITGLANKRTYYIRIRTYKSVGKQKLYSSWG</sequence>
<dbReference type="SUPFAM" id="SSF54001">
    <property type="entry name" value="Cysteine proteinases"/>
    <property type="match status" value="1"/>
</dbReference>
<dbReference type="InterPro" id="IPR003961">
    <property type="entry name" value="FN3_dom"/>
</dbReference>
<proteinExistence type="predicted"/>
<evidence type="ECO:0000313" key="5">
    <source>
        <dbReference type="Proteomes" id="UP001473063"/>
    </source>
</evidence>
<feature type="domain" description="Fibronectin type-III" evidence="3">
    <location>
        <begin position="797"/>
        <end position="885"/>
    </location>
</feature>
<dbReference type="Proteomes" id="UP001473063">
    <property type="component" value="Unassembled WGS sequence"/>
</dbReference>
<evidence type="ECO:0000259" key="3">
    <source>
        <dbReference type="PROSITE" id="PS50853"/>
    </source>
</evidence>
<dbReference type="InterPro" id="IPR013783">
    <property type="entry name" value="Ig-like_fold"/>
</dbReference>
<evidence type="ECO:0000313" key="4">
    <source>
        <dbReference type="EMBL" id="MEQ2369987.1"/>
    </source>
</evidence>
<name>A0ABV1BDG6_9FIRM</name>
<dbReference type="InterPro" id="IPR052557">
    <property type="entry name" value="CAP/Cytokinesis_protein"/>
</dbReference>
<dbReference type="Pfam" id="PF01841">
    <property type="entry name" value="Transglut_core"/>
    <property type="match status" value="1"/>
</dbReference>
<dbReference type="Gene3D" id="3.10.620.30">
    <property type="match status" value="1"/>
</dbReference>
<dbReference type="InterPro" id="IPR002931">
    <property type="entry name" value="Transglutaminase-like"/>
</dbReference>